<dbReference type="Pfam" id="PF03643">
    <property type="entry name" value="Vps26"/>
    <property type="match status" value="1"/>
</dbReference>
<name>A0A8J8NNQ0_HALGN</name>
<dbReference type="Proteomes" id="UP000785679">
    <property type="component" value="Unassembled WGS sequence"/>
</dbReference>
<dbReference type="Gene3D" id="2.60.40.640">
    <property type="match status" value="2"/>
</dbReference>
<protein>
    <submittedName>
        <fullName evidence="2">Uncharacterized protein</fullName>
    </submittedName>
</protein>
<organism evidence="2 3">
    <name type="scientific">Halteria grandinella</name>
    <dbReference type="NCBI Taxonomy" id="5974"/>
    <lineage>
        <taxon>Eukaryota</taxon>
        <taxon>Sar</taxon>
        <taxon>Alveolata</taxon>
        <taxon>Ciliophora</taxon>
        <taxon>Intramacronucleata</taxon>
        <taxon>Spirotrichea</taxon>
        <taxon>Stichotrichia</taxon>
        <taxon>Sporadotrichida</taxon>
        <taxon>Halteriidae</taxon>
        <taxon>Halteria</taxon>
    </lineage>
</organism>
<dbReference type="OrthoDB" id="3821113at2759"/>
<reference evidence="2" key="1">
    <citation type="submission" date="2019-06" db="EMBL/GenBank/DDBJ databases">
        <authorList>
            <person name="Zheng W."/>
        </authorList>
    </citation>
    <scope>NUCLEOTIDE SEQUENCE</scope>
    <source>
        <strain evidence="2">QDHG01</strain>
    </source>
</reference>
<evidence type="ECO:0000313" key="2">
    <source>
        <dbReference type="EMBL" id="TNV77820.1"/>
    </source>
</evidence>
<proteinExistence type="inferred from homology"/>
<accession>A0A8J8NNQ0</accession>
<sequence length="327" mass="37347">MQQQSLLQQIKSIAGPQVECKIVVDHERGDVFREDDDVKGVVIITSAIEQQRIDHDGIKITLIGMIEHKQHAATLWGAAQNHMFLQITRELEFQGDFSGTIQRDFLFSKVGFTDDSYLGIGLNLKYLLKVEMTYQSTLRKAQMVEVKELMVVNEYRYLVNKQDSMDIRRPILIPSIRFTMQPKNQTQIQFQLQIKKTKINIAQENIQGLLKVKNASTQASENISSFCIEILQQEIQSSTKAQATDGGLPPFEIRTLVKYEIADGCPVIDDKIPFTIPLKGMDNITPTLKNVINKFSVRYFIKLGMTEVVEGVPTEVWSKPFEIIFYK</sequence>
<gene>
    <name evidence="2" type="ORF">FGO68_gene11911</name>
</gene>
<dbReference type="PANTHER" id="PTHR12233">
    <property type="entry name" value="VACUOLAR PROTEIN SORTING 26 RELATED"/>
    <property type="match status" value="1"/>
</dbReference>
<evidence type="ECO:0000313" key="3">
    <source>
        <dbReference type="Proteomes" id="UP000785679"/>
    </source>
</evidence>
<keyword evidence="3" id="KW-1185">Reference proteome</keyword>
<dbReference type="AlphaFoldDB" id="A0A8J8NNQ0"/>
<dbReference type="GO" id="GO:0006886">
    <property type="term" value="P:intracellular protein transport"/>
    <property type="evidence" value="ECO:0007669"/>
    <property type="project" value="InterPro"/>
</dbReference>
<dbReference type="EMBL" id="RRYP01011300">
    <property type="protein sequence ID" value="TNV77820.1"/>
    <property type="molecule type" value="Genomic_DNA"/>
</dbReference>
<dbReference type="InterPro" id="IPR014752">
    <property type="entry name" value="Arrestin-like_C"/>
</dbReference>
<comment type="caution">
    <text evidence="2">The sequence shown here is derived from an EMBL/GenBank/DDBJ whole genome shotgun (WGS) entry which is preliminary data.</text>
</comment>
<evidence type="ECO:0000256" key="1">
    <source>
        <dbReference type="ARBA" id="ARBA00009100"/>
    </source>
</evidence>
<comment type="similarity">
    <text evidence="1">Belongs to the VPS26 family.</text>
</comment>
<dbReference type="InterPro" id="IPR028934">
    <property type="entry name" value="Vps26-related"/>
</dbReference>